<evidence type="ECO:0000313" key="2">
    <source>
        <dbReference type="Proteomes" id="UP000233837"/>
    </source>
</evidence>
<reference evidence="1 2" key="2">
    <citation type="journal article" date="2017" name="Nature">
        <title>The Apostasia genome and the evolution of orchids.</title>
        <authorList>
            <person name="Zhang G.Q."/>
            <person name="Liu K.W."/>
            <person name="Li Z."/>
            <person name="Lohaus R."/>
            <person name="Hsiao Y.Y."/>
            <person name="Niu S.C."/>
            <person name="Wang J.Y."/>
            <person name="Lin Y.C."/>
            <person name="Xu Q."/>
            <person name="Chen L.J."/>
            <person name="Yoshida K."/>
            <person name="Fujiwara S."/>
            <person name="Wang Z.W."/>
            <person name="Zhang Y.Q."/>
            <person name="Mitsuda N."/>
            <person name="Wang M."/>
            <person name="Liu G.H."/>
            <person name="Pecoraro L."/>
            <person name="Huang H.X."/>
            <person name="Xiao X.J."/>
            <person name="Lin M."/>
            <person name="Wu X.Y."/>
            <person name="Wu W.L."/>
            <person name="Chen Y.Y."/>
            <person name="Chang S.B."/>
            <person name="Sakamoto S."/>
            <person name="Ohme-Takagi M."/>
            <person name="Yagi M."/>
            <person name="Zeng S.J."/>
            <person name="Shen C.Y."/>
            <person name="Yeh C.M."/>
            <person name="Luo Y.B."/>
            <person name="Tsai W.C."/>
            <person name="Van de Peer Y."/>
            <person name="Liu Z.J."/>
        </authorList>
    </citation>
    <scope>NUCLEOTIDE SEQUENCE [LARGE SCALE GENOMIC DNA]</scope>
    <source>
        <tissue evidence="1">The whole plant</tissue>
    </source>
</reference>
<accession>A0A2I0W134</accession>
<proteinExistence type="predicted"/>
<keyword evidence="2" id="KW-1185">Reference proteome</keyword>
<name>A0A2I0W134_9ASPA</name>
<evidence type="ECO:0000313" key="1">
    <source>
        <dbReference type="EMBL" id="PKU69357.1"/>
    </source>
</evidence>
<dbReference type="Proteomes" id="UP000233837">
    <property type="component" value="Unassembled WGS sequence"/>
</dbReference>
<sequence>MMVLMSYPLQSRWNKDNKNDGADVISFTFNSPLVKSRLGPPSFIPAEENCICATDGNILRNDFTAKKKSSYGLNLITGDALSFLLE</sequence>
<organism evidence="1 2">
    <name type="scientific">Dendrobium catenatum</name>
    <dbReference type="NCBI Taxonomy" id="906689"/>
    <lineage>
        <taxon>Eukaryota</taxon>
        <taxon>Viridiplantae</taxon>
        <taxon>Streptophyta</taxon>
        <taxon>Embryophyta</taxon>
        <taxon>Tracheophyta</taxon>
        <taxon>Spermatophyta</taxon>
        <taxon>Magnoliopsida</taxon>
        <taxon>Liliopsida</taxon>
        <taxon>Asparagales</taxon>
        <taxon>Orchidaceae</taxon>
        <taxon>Epidendroideae</taxon>
        <taxon>Malaxideae</taxon>
        <taxon>Dendrobiinae</taxon>
        <taxon>Dendrobium</taxon>
    </lineage>
</organism>
<dbReference type="AlphaFoldDB" id="A0A2I0W134"/>
<protein>
    <submittedName>
        <fullName evidence="1">Uncharacterized protein</fullName>
    </submittedName>
</protein>
<reference evidence="1 2" key="1">
    <citation type="journal article" date="2016" name="Sci. Rep.">
        <title>The Dendrobium catenatum Lindl. genome sequence provides insights into polysaccharide synthase, floral development and adaptive evolution.</title>
        <authorList>
            <person name="Zhang G.Q."/>
            <person name="Xu Q."/>
            <person name="Bian C."/>
            <person name="Tsai W.C."/>
            <person name="Yeh C.M."/>
            <person name="Liu K.W."/>
            <person name="Yoshida K."/>
            <person name="Zhang L.S."/>
            <person name="Chang S.B."/>
            <person name="Chen F."/>
            <person name="Shi Y."/>
            <person name="Su Y.Y."/>
            <person name="Zhang Y.Q."/>
            <person name="Chen L.J."/>
            <person name="Yin Y."/>
            <person name="Lin M."/>
            <person name="Huang H."/>
            <person name="Deng H."/>
            <person name="Wang Z.W."/>
            <person name="Zhu S.L."/>
            <person name="Zhao X."/>
            <person name="Deng C."/>
            <person name="Niu S.C."/>
            <person name="Huang J."/>
            <person name="Wang M."/>
            <person name="Liu G.H."/>
            <person name="Yang H.J."/>
            <person name="Xiao X.J."/>
            <person name="Hsiao Y.Y."/>
            <person name="Wu W.L."/>
            <person name="Chen Y.Y."/>
            <person name="Mitsuda N."/>
            <person name="Ohme-Takagi M."/>
            <person name="Luo Y.B."/>
            <person name="Van de Peer Y."/>
            <person name="Liu Z.J."/>
        </authorList>
    </citation>
    <scope>NUCLEOTIDE SEQUENCE [LARGE SCALE GENOMIC DNA]</scope>
    <source>
        <tissue evidence="1">The whole plant</tissue>
    </source>
</reference>
<gene>
    <name evidence="1" type="ORF">MA16_Dca002627</name>
</gene>
<dbReference type="EMBL" id="KZ503041">
    <property type="protein sequence ID" value="PKU69357.1"/>
    <property type="molecule type" value="Genomic_DNA"/>
</dbReference>